<keyword evidence="2" id="KW-0732">Signal</keyword>
<reference evidence="4" key="1">
    <citation type="submission" date="2022-11" db="UniProtKB">
        <authorList>
            <consortium name="WormBaseParasite"/>
        </authorList>
    </citation>
    <scope>IDENTIFICATION</scope>
</reference>
<evidence type="ECO:0000313" key="3">
    <source>
        <dbReference type="Proteomes" id="UP000887572"/>
    </source>
</evidence>
<dbReference type="WBParaSite" id="Gr19_v10_g2085.t1">
    <property type="protein sequence ID" value="Gr19_v10_g2085.t1"/>
    <property type="gene ID" value="Gr19_v10_g2085"/>
</dbReference>
<dbReference type="Proteomes" id="UP000887572">
    <property type="component" value="Unplaced"/>
</dbReference>
<feature type="compositionally biased region" description="Polar residues" evidence="1">
    <location>
        <begin position="77"/>
        <end position="101"/>
    </location>
</feature>
<evidence type="ECO:0000256" key="1">
    <source>
        <dbReference type="SAM" id="MobiDB-lite"/>
    </source>
</evidence>
<dbReference type="AlphaFoldDB" id="A0A914HMY8"/>
<evidence type="ECO:0000256" key="2">
    <source>
        <dbReference type="SAM" id="SignalP"/>
    </source>
</evidence>
<proteinExistence type="predicted"/>
<feature type="signal peptide" evidence="2">
    <location>
        <begin position="1"/>
        <end position="29"/>
    </location>
</feature>
<feature type="region of interest" description="Disordered" evidence="1">
    <location>
        <begin position="47"/>
        <end position="102"/>
    </location>
</feature>
<feature type="compositionally biased region" description="Basic and acidic residues" evidence="1">
    <location>
        <begin position="137"/>
        <end position="147"/>
    </location>
</feature>
<accession>A0A914HMY8</accession>
<protein>
    <submittedName>
        <fullName evidence="4">Secreted protein</fullName>
    </submittedName>
</protein>
<name>A0A914HMY8_GLORO</name>
<feature type="compositionally biased region" description="Basic and acidic residues" evidence="1">
    <location>
        <begin position="174"/>
        <end position="183"/>
    </location>
</feature>
<feature type="region of interest" description="Disordered" evidence="1">
    <location>
        <begin position="131"/>
        <end position="183"/>
    </location>
</feature>
<sequence>MKTSMCLKMLCQLLIMLTFCFLFANSTDAYDSDGRINGSGYENFSADDLRDINGGHDDAEPSTSNSQNVVPFEPEAMSSSNHVQTPPATLRDNQSTSGTYSNDEEYADELKKAMKQSEIDEYLRIQQQQKMMTLLRKSSEPKTKSDSSKPNLSRSKSMAHHGGTSSAKKVPHKGNKEAKKPTT</sequence>
<organism evidence="3 4">
    <name type="scientific">Globodera rostochiensis</name>
    <name type="common">Golden nematode worm</name>
    <name type="synonym">Heterodera rostochiensis</name>
    <dbReference type="NCBI Taxonomy" id="31243"/>
    <lineage>
        <taxon>Eukaryota</taxon>
        <taxon>Metazoa</taxon>
        <taxon>Ecdysozoa</taxon>
        <taxon>Nematoda</taxon>
        <taxon>Chromadorea</taxon>
        <taxon>Rhabditida</taxon>
        <taxon>Tylenchina</taxon>
        <taxon>Tylenchomorpha</taxon>
        <taxon>Tylenchoidea</taxon>
        <taxon>Heteroderidae</taxon>
        <taxon>Heteroderinae</taxon>
        <taxon>Globodera</taxon>
    </lineage>
</organism>
<keyword evidence="3" id="KW-1185">Reference proteome</keyword>
<feature type="chain" id="PRO_5036758308" evidence="2">
    <location>
        <begin position="30"/>
        <end position="183"/>
    </location>
</feature>
<evidence type="ECO:0000313" key="4">
    <source>
        <dbReference type="WBParaSite" id="Gr19_v10_g2085.t1"/>
    </source>
</evidence>
<feature type="compositionally biased region" description="Basic and acidic residues" evidence="1">
    <location>
        <begin position="47"/>
        <end position="59"/>
    </location>
</feature>